<dbReference type="Gene3D" id="3.90.190.10">
    <property type="entry name" value="Protein tyrosine phosphatase superfamily"/>
    <property type="match status" value="1"/>
</dbReference>
<proteinExistence type="predicted"/>
<dbReference type="RefSeq" id="WP_152213632.1">
    <property type="nucleotide sequence ID" value="NZ_WFLN01000009.1"/>
</dbReference>
<organism evidence="2 3">
    <name type="scientific">Fluviispira multicolorata</name>
    <dbReference type="NCBI Taxonomy" id="2654512"/>
    <lineage>
        <taxon>Bacteria</taxon>
        <taxon>Pseudomonadati</taxon>
        <taxon>Bdellovibrionota</taxon>
        <taxon>Oligoflexia</taxon>
        <taxon>Silvanigrellales</taxon>
        <taxon>Silvanigrellaceae</taxon>
        <taxon>Fluviispira</taxon>
    </lineage>
</organism>
<dbReference type="SUPFAM" id="SSF52799">
    <property type="entry name" value="(Phosphotyrosine protein) phosphatases II"/>
    <property type="match status" value="1"/>
</dbReference>
<dbReference type="InterPro" id="IPR029021">
    <property type="entry name" value="Prot-tyrosine_phosphatase-like"/>
</dbReference>
<dbReference type="AlphaFoldDB" id="A0A833JDG1"/>
<dbReference type="PROSITE" id="PS00383">
    <property type="entry name" value="TYR_PHOSPHATASE_1"/>
    <property type="match status" value="1"/>
</dbReference>
<dbReference type="InterPro" id="IPR026893">
    <property type="entry name" value="Tyr/Ser_Pase_IphP-type"/>
</dbReference>
<protein>
    <recommendedName>
        <fullName evidence="4">Tyrosine phosphatase family protein</fullName>
    </recommendedName>
</protein>
<keyword evidence="3" id="KW-1185">Reference proteome</keyword>
<reference evidence="2 3" key="1">
    <citation type="submission" date="2019-10" db="EMBL/GenBank/DDBJ databases">
        <title>New genus of Silvanigrellaceae.</title>
        <authorList>
            <person name="Pitt A."/>
            <person name="Hahn M.W."/>
        </authorList>
    </citation>
    <scope>NUCLEOTIDE SEQUENCE [LARGE SCALE GENOMIC DNA]</scope>
    <source>
        <strain evidence="2 3">33A1-SZDP</strain>
    </source>
</reference>
<sequence>MKKNKKIIIILSSILMVVAVIVSAIGYIYKRDKSKYEPKLWIGLFDYRLNFRDVGASLNQCLQKDLFQTGLVYRSNKYFSGWSCDKINNPDKIYSLNFSPWNPHAYYCEKKDGSRLFGTHLNTTFEISDIEKLDNWKKPAFKDSMCHFFKSALVDLTEKKSFLFHCDVGRDRTGTFAAMMTMMLAEKKNIADKSIIDSIECDYEKTSALEKFKKGRMEDFLVDMKTQGGIAQFIENQCGISSVLIEQAADQFIK</sequence>
<evidence type="ECO:0008006" key="4">
    <source>
        <dbReference type="Google" id="ProtNLM"/>
    </source>
</evidence>
<dbReference type="Pfam" id="PF13350">
    <property type="entry name" value="Y_phosphatase3"/>
    <property type="match status" value="1"/>
</dbReference>
<evidence type="ECO:0000313" key="2">
    <source>
        <dbReference type="EMBL" id="KAB8028481.1"/>
    </source>
</evidence>
<dbReference type="InterPro" id="IPR016130">
    <property type="entry name" value="Tyr_Pase_AS"/>
</dbReference>
<keyword evidence="1" id="KW-1133">Transmembrane helix</keyword>
<name>A0A833JDG1_9BACT</name>
<dbReference type="Proteomes" id="UP000442694">
    <property type="component" value="Unassembled WGS sequence"/>
</dbReference>
<keyword evidence="1" id="KW-0472">Membrane</keyword>
<dbReference type="EMBL" id="WFLN01000009">
    <property type="protein sequence ID" value="KAB8028481.1"/>
    <property type="molecule type" value="Genomic_DNA"/>
</dbReference>
<evidence type="ECO:0000313" key="3">
    <source>
        <dbReference type="Proteomes" id="UP000442694"/>
    </source>
</evidence>
<dbReference type="GO" id="GO:0004721">
    <property type="term" value="F:phosphoprotein phosphatase activity"/>
    <property type="evidence" value="ECO:0007669"/>
    <property type="project" value="InterPro"/>
</dbReference>
<keyword evidence="1" id="KW-0812">Transmembrane</keyword>
<accession>A0A833JDG1</accession>
<feature type="transmembrane region" description="Helical" evidence="1">
    <location>
        <begin position="7"/>
        <end position="29"/>
    </location>
</feature>
<gene>
    <name evidence="2" type="ORF">GCL57_12210</name>
</gene>
<comment type="caution">
    <text evidence="2">The sequence shown here is derived from an EMBL/GenBank/DDBJ whole genome shotgun (WGS) entry which is preliminary data.</text>
</comment>
<evidence type="ECO:0000256" key="1">
    <source>
        <dbReference type="SAM" id="Phobius"/>
    </source>
</evidence>